<proteinExistence type="predicted"/>
<name>A0A7J8SJE5_GOSDV</name>
<dbReference type="EMBL" id="JABFAC010000010">
    <property type="protein sequence ID" value="MBA0626201.1"/>
    <property type="molecule type" value="Genomic_DNA"/>
</dbReference>
<comment type="caution">
    <text evidence="1">The sequence shown here is derived from an EMBL/GenBank/DDBJ whole genome shotgun (WGS) entry which is preliminary data.</text>
</comment>
<organism evidence="1 2">
    <name type="scientific">Gossypium davidsonii</name>
    <name type="common">Davidson's cotton</name>
    <name type="synonym">Gossypium klotzschianum subsp. davidsonii</name>
    <dbReference type="NCBI Taxonomy" id="34287"/>
    <lineage>
        <taxon>Eukaryota</taxon>
        <taxon>Viridiplantae</taxon>
        <taxon>Streptophyta</taxon>
        <taxon>Embryophyta</taxon>
        <taxon>Tracheophyta</taxon>
        <taxon>Spermatophyta</taxon>
        <taxon>Magnoliopsida</taxon>
        <taxon>eudicotyledons</taxon>
        <taxon>Gunneridae</taxon>
        <taxon>Pentapetalae</taxon>
        <taxon>rosids</taxon>
        <taxon>malvids</taxon>
        <taxon>Malvales</taxon>
        <taxon>Malvaceae</taxon>
        <taxon>Malvoideae</taxon>
        <taxon>Gossypium</taxon>
    </lineage>
</organism>
<dbReference type="AlphaFoldDB" id="A0A7J8SJE5"/>
<sequence>MWLSELGPKRRNTRKVTVWPKDFPYLFRDLTQFWNTAYSGLTFGKVDLVPTVEE</sequence>
<keyword evidence="2" id="KW-1185">Reference proteome</keyword>
<evidence type="ECO:0000313" key="2">
    <source>
        <dbReference type="Proteomes" id="UP000593561"/>
    </source>
</evidence>
<gene>
    <name evidence="1" type="ORF">Godav_003911</name>
</gene>
<reference evidence="1 2" key="1">
    <citation type="journal article" date="2019" name="Genome Biol. Evol.">
        <title>Insights into the evolution of the New World diploid cottons (Gossypium, subgenus Houzingenia) based on genome sequencing.</title>
        <authorList>
            <person name="Grover C.E."/>
            <person name="Arick M.A. 2nd"/>
            <person name="Thrash A."/>
            <person name="Conover J.L."/>
            <person name="Sanders W.S."/>
            <person name="Peterson D.G."/>
            <person name="Frelichowski J.E."/>
            <person name="Scheffler J.A."/>
            <person name="Scheffler B.E."/>
            <person name="Wendel J.F."/>
        </authorList>
    </citation>
    <scope>NUCLEOTIDE SEQUENCE [LARGE SCALE GENOMIC DNA]</scope>
    <source>
        <strain evidence="1">27</strain>
        <tissue evidence="1">Leaf</tissue>
    </source>
</reference>
<dbReference type="Proteomes" id="UP000593561">
    <property type="component" value="Unassembled WGS sequence"/>
</dbReference>
<evidence type="ECO:0000313" key="1">
    <source>
        <dbReference type="EMBL" id="MBA0626201.1"/>
    </source>
</evidence>
<protein>
    <submittedName>
        <fullName evidence="1">Uncharacterized protein</fullName>
    </submittedName>
</protein>
<accession>A0A7J8SJE5</accession>